<dbReference type="InterPro" id="IPR008240">
    <property type="entry name" value="Chorismate_mutase_periplasmic"/>
</dbReference>
<evidence type="ECO:0000256" key="1">
    <source>
        <dbReference type="ARBA" id="ARBA00004817"/>
    </source>
</evidence>
<dbReference type="AlphaFoldDB" id="A0A850DXI1"/>
<feature type="signal peptide" evidence="5">
    <location>
        <begin position="1"/>
        <end position="26"/>
    </location>
</feature>
<dbReference type="SMART" id="SM00830">
    <property type="entry name" value="CM_2"/>
    <property type="match status" value="1"/>
</dbReference>
<organism evidence="7 8">
    <name type="scientific">Curtobacterium citreum</name>
    <dbReference type="NCBI Taxonomy" id="2036"/>
    <lineage>
        <taxon>Bacteria</taxon>
        <taxon>Bacillati</taxon>
        <taxon>Actinomycetota</taxon>
        <taxon>Actinomycetes</taxon>
        <taxon>Micrococcales</taxon>
        <taxon>Microbacteriaceae</taxon>
        <taxon>Curtobacterium</taxon>
    </lineage>
</organism>
<dbReference type="UniPathway" id="UPA00120">
    <property type="reaction ID" value="UER00203"/>
</dbReference>
<dbReference type="Pfam" id="PF01817">
    <property type="entry name" value="CM_2"/>
    <property type="match status" value="1"/>
</dbReference>
<dbReference type="GO" id="GO:0046417">
    <property type="term" value="P:chorismate metabolic process"/>
    <property type="evidence" value="ECO:0007669"/>
    <property type="project" value="InterPro"/>
</dbReference>
<evidence type="ECO:0000259" key="6">
    <source>
        <dbReference type="PROSITE" id="PS51168"/>
    </source>
</evidence>
<keyword evidence="3 5" id="KW-0732">Signal</keyword>
<sequence>MTTAVLLSLIATVVGSGLVAAQPAIAAPAAADTTTTAGTDAGRLSGVGDLVVSRLALAEPVAESKWLSGKPIADPAREQAVVDAGVARARAEGVDPDLVTRVLRDQIAASKLVQRGLFTRWTHEPWSAPTTAPDLTAVRTQITQIDDDLVDRLAAVAPIAAAPRCAHAVDAERHRVESGLDSLQRKGLHVAWSSFCDD</sequence>
<dbReference type="InterPro" id="IPR002701">
    <property type="entry name" value="CM_II_prokaryot"/>
</dbReference>
<evidence type="ECO:0000256" key="4">
    <source>
        <dbReference type="ARBA" id="ARBA00023235"/>
    </source>
</evidence>
<accession>A0A850DXI1</accession>
<keyword evidence="4 7" id="KW-0413">Isomerase</keyword>
<gene>
    <name evidence="7" type="primary">aroQ</name>
    <name evidence="7" type="ORF">HP467_13630</name>
</gene>
<name>A0A850DXI1_9MICO</name>
<evidence type="ECO:0000256" key="3">
    <source>
        <dbReference type="ARBA" id="ARBA00022729"/>
    </source>
</evidence>
<protein>
    <recommendedName>
        <fullName evidence="2">chorismate mutase</fullName>
        <ecNumber evidence="2">5.4.99.5</ecNumber>
    </recommendedName>
</protein>
<evidence type="ECO:0000313" key="7">
    <source>
        <dbReference type="EMBL" id="NUU29138.1"/>
    </source>
</evidence>
<dbReference type="PROSITE" id="PS51168">
    <property type="entry name" value="CHORISMATE_MUT_2"/>
    <property type="match status" value="1"/>
</dbReference>
<dbReference type="Proteomes" id="UP000539146">
    <property type="component" value="Unassembled WGS sequence"/>
</dbReference>
<dbReference type="InterPro" id="IPR051331">
    <property type="entry name" value="Chorismate_mutase-related"/>
</dbReference>
<dbReference type="Gene3D" id="1.20.59.10">
    <property type="entry name" value="Chorismate mutase"/>
    <property type="match status" value="1"/>
</dbReference>
<comment type="caution">
    <text evidence="7">The sequence shown here is derived from an EMBL/GenBank/DDBJ whole genome shotgun (WGS) entry which is preliminary data.</text>
</comment>
<comment type="pathway">
    <text evidence="1">Metabolic intermediate biosynthesis; prephenate biosynthesis; prephenate from chorismate: step 1/1.</text>
</comment>
<dbReference type="RefSeq" id="WP_175326510.1">
    <property type="nucleotide sequence ID" value="NZ_BAAAWP010000001.1"/>
</dbReference>
<proteinExistence type="predicted"/>
<dbReference type="GO" id="GO:0009697">
    <property type="term" value="P:salicylic acid biosynthetic process"/>
    <property type="evidence" value="ECO:0007669"/>
    <property type="project" value="TreeGrafter"/>
</dbReference>
<dbReference type="InterPro" id="IPR036979">
    <property type="entry name" value="CM_dom_sf"/>
</dbReference>
<feature type="chain" id="PRO_5032885862" description="chorismate mutase" evidence="5">
    <location>
        <begin position="27"/>
        <end position="198"/>
    </location>
</feature>
<dbReference type="EMBL" id="JABMCG010000120">
    <property type="protein sequence ID" value="NUU29138.1"/>
    <property type="molecule type" value="Genomic_DNA"/>
</dbReference>
<dbReference type="PANTHER" id="PTHR38041:SF2">
    <property type="entry name" value="SECRETED CHORISMATE MUTASE"/>
    <property type="match status" value="1"/>
</dbReference>
<dbReference type="PANTHER" id="PTHR38041">
    <property type="entry name" value="CHORISMATE MUTASE"/>
    <property type="match status" value="1"/>
</dbReference>
<evidence type="ECO:0000313" key="8">
    <source>
        <dbReference type="Proteomes" id="UP000539146"/>
    </source>
</evidence>
<feature type="domain" description="Chorismate mutase" evidence="6">
    <location>
        <begin position="26"/>
        <end position="118"/>
    </location>
</feature>
<dbReference type="SUPFAM" id="SSF48600">
    <property type="entry name" value="Chorismate mutase II"/>
    <property type="match status" value="1"/>
</dbReference>
<dbReference type="GO" id="GO:0004106">
    <property type="term" value="F:chorismate mutase activity"/>
    <property type="evidence" value="ECO:0007669"/>
    <property type="project" value="UniProtKB-EC"/>
</dbReference>
<reference evidence="7 8" key="1">
    <citation type="submission" date="2020-05" db="EMBL/GenBank/DDBJ databases">
        <title>Genome Sequencing of Type Strains.</title>
        <authorList>
            <person name="Lemaire J.F."/>
            <person name="Inderbitzin P."/>
            <person name="Gregorio O.A."/>
            <person name="Collins S.B."/>
            <person name="Wespe N."/>
            <person name="Knight-Connoni V."/>
        </authorList>
    </citation>
    <scope>NUCLEOTIDE SEQUENCE [LARGE SCALE GENOMIC DNA]</scope>
    <source>
        <strain evidence="7 8">DSM 20512</strain>
    </source>
</reference>
<dbReference type="NCBIfam" id="TIGR01806">
    <property type="entry name" value="CM_mono2"/>
    <property type="match status" value="1"/>
</dbReference>
<dbReference type="InterPro" id="IPR036263">
    <property type="entry name" value="Chorismate_II_sf"/>
</dbReference>
<evidence type="ECO:0000256" key="2">
    <source>
        <dbReference type="ARBA" id="ARBA00012404"/>
    </source>
</evidence>
<dbReference type="EC" id="5.4.99.5" evidence="2"/>
<evidence type="ECO:0000256" key="5">
    <source>
        <dbReference type="SAM" id="SignalP"/>
    </source>
</evidence>